<dbReference type="InterPro" id="IPR036322">
    <property type="entry name" value="WD40_repeat_dom_sf"/>
</dbReference>
<dbReference type="AlphaFoldDB" id="G0US74"/>
<dbReference type="VEuPathDB" id="TriTrypDB:TcIL3000_8_4590"/>
<name>G0US74_TRYCI</name>
<sequence>MTQDSGTLLGSCLCDDIHVTAFLCIDHMHLIGTDTGCLFAFTHVSDDVEVDATALAGSDGHAFACVYARALHNGPVHCISASSTYLVASAGHDALPVVQPLANLLTNANDRVSRLHGHTITVTAREFFQLETWVVTCGIRGHFIIFDTTSLASICELRVGFSVRCLVLARDETVCFVGGTGLACIDLYHNDRPLGPLEPQESQSWIKRYSWSPGSSADTVAESSNEEYTNEAPEDLFIARLSVDEDCLTAFFESRDRTVESGAVATWKHDSTNIWLSRDFKRITRARSQQVNTQGRHGPIYRQYDLYKCIKDVMQKGKRGHGSLVLCARYGWDNWRRNYAQVVDRPPAQIVRWSANVCSALPLSSSAYGLLACEEERERRIQAECDAIVQRLMNMPGGTGRKRPRATKTV</sequence>
<reference evidence="1" key="1">
    <citation type="journal article" date="2012" name="Proc. Natl. Acad. Sci. U.S.A.">
        <title>Antigenic diversity is generated by distinct evolutionary mechanisms in African trypanosome species.</title>
        <authorList>
            <person name="Jackson A.P."/>
            <person name="Berry A."/>
            <person name="Aslett M."/>
            <person name="Allison H.C."/>
            <person name="Burton P."/>
            <person name="Vavrova-Anderson J."/>
            <person name="Brown R."/>
            <person name="Browne H."/>
            <person name="Corton N."/>
            <person name="Hauser H."/>
            <person name="Gamble J."/>
            <person name="Gilderthorp R."/>
            <person name="Marcello L."/>
            <person name="McQuillan J."/>
            <person name="Otto T.D."/>
            <person name="Quail M.A."/>
            <person name="Sanders M.J."/>
            <person name="van Tonder A."/>
            <person name="Ginger M.L."/>
            <person name="Field M.C."/>
            <person name="Barry J.D."/>
            <person name="Hertz-Fowler C."/>
            <person name="Berriman M."/>
        </authorList>
    </citation>
    <scope>NUCLEOTIDE SEQUENCE</scope>
    <source>
        <strain evidence="1">IL3000</strain>
    </source>
</reference>
<proteinExistence type="predicted"/>
<organism evidence="1">
    <name type="scientific">Trypanosoma congolense (strain IL3000)</name>
    <dbReference type="NCBI Taxonomy" id="1068625"/>
    <lineage>
        <taxon>Eukaryota</taxon>
        <taxon>Discoba</taxon>
        <taxon>Euglenozoa</taxon>
        <taxon>Kinetoplastea</taxon>
        <taxon>Metakinetoplastina</taxon>
        <taxon>Trypanosomatida</taxon>
        <taxon>Trypanosomatidae</taxon>
        <taxon>Trypanosoma</taxon>
        <taxon>Nannomonas</taxon>
    </lineage>
</organism>
<accession>G0US74</accession>
<dbReference type="SUPFAM" id="SSF50978">
    <property type="entry name" value="WD40 repeat-like"/>
    <property type="match status" value="1"/>
</dbReference>
<evidence type="ECO:0000313" key="1">
    <source>
        <dbReference type="EMBL" id="CCC92237.1"/>
    </source>
</evidence>
<dbReference type="EMBL" id="HE575321">
    <property type="protein sequence ID" value="CCC92237.1"/>
    <property type="molecule type" value="Genomic_DNA"/>
</dbReference>
<dbReference type="Gene3D" id="2.130.10.10">
    <property type="entry name" value="YVTN repeat-like/Quinoprotein amine dehydrogenase"/>
    <property type="match status" value="1"/>
</dbReference>
<protein>
    <submittedName>
        <fullName evidence="1">Uncharacterized protein TCIL3000_8_4590</fullName>
    </submittedName>
</protein>
<gene>
    <name evidence="1" type="ORF">TCIL3000_8_4590</name>
</gene>
<dbReference type="InterPro" id="IPR015943">
    <property type="entry name" value="WD40/YVTN_repeat-like_dom_sf"/>
</dbReference>